<keyword evidence="1 2" id="KW-0732">Signal</keyword>
<reference evidence="4 5" key="1">
    <citation type="journal article" date="2019" name="Genome Biol. Evol.">
        <title>The Rhododendron genome and chromosomal organization provide insight into shared whole-genome duplications across the heath family (Ericaceae).</title>
        <authorList>
            <person name="Soza V.L."/>
            <person name="Lindsley D."/>
            <person name="Waalkes A."/>
            <person name="Ramage E."/>
            <person name="Patwardhan R.P."/>
            <person name="Burton J.N."/>
            <person name="Adey A."/>
            <person name="Kumar A."/>
            <person name="Qiu R."/>
            <person name="Shendure J."/>
            <person name="Hall B."/>
        </authorList>
    </citation>
    <scope>NUCLEOTIDE SEQUENCE [LARGE SCALE GENOMIC DNA]</scope>
    <source>
        <strain evidence="4">RSF 1966-606</strain>
    </source>
</reference>
<name>A0A6A4LVD8_9ERIC</name>
<dbReference type="Proteomes" id="UP000428333">
    <property type="component" value="Linkage Group LG02"/>
</dbReference>
<dbReference type="InterPro" id="IPR051955">
    <property type="entry name" value="PME_Inhibitor"/>
</dbReference>
<gene>
    <name evidence="4" type="ORF">C3L33_03103</name>
</gene>
<dbReference type="PANTHER" id="PTHR31080:SF117">
    <property type="entry name" value="PLANT INVERTASE_PECTIN METHYLESTERASE INHIBITOR SUPERFAMILY PROTEIN"/>
    <property type="match status" value="1"/>
</dbReference>
<proteinExistence type="predicted"/>
<feature type="signal peptide" evidence="2">
    <location>
        <begin position="1"/>
        <end position="28"/>
    </location>
</feature>
<organism evidence="4 5">
    <name type="scientific">Rhododendron williamsianum</name>
    <dbReference type="NCBI Taxonomy" id="262921"/>
    <lineage>
        <taxon>Eukaryota</taxon>
        <taxon>Viridiplantae</taxon>
        <taxon>Streptophyta</taxon>
        <taxon>Embryophyta</taxon>
        <taxon>Tracheophyta</taxon>
        <taxon>Spermatophyta</taxon>
        <taxon>Magnoliopsida</taxon>
        <taxon>eudicotyledons</taxon>
        <taxon>Gunneridae</taxon>
        <taxon>Pentapetalae</taxon>
        <taxon>asterids</taxon>
        <taxon>Ericales</taxon>
        <taxon>Ericaceae</taxon>
        <taxon>Ericoideae</taxon>
        <taxon>Rhodoreae</taxon>
        <taxon>Rhododendron</taxon>
    </lineage>
</organism>
<evidence type="ECO:0000256" key="1">
    <source>
        <dbReference type="ARBA" id="ARBA00022729"/>
    </source>
</evidence>
<comment type="caution">
    <text evidence="4">The sequence shown here is derived from an EMBL/GenBank/DDBJ whole genome shotgun (WGS) entry which is preliminary data.</text>
</comment>
<protein>
    <recommendedName>
        <fullName evidence="3">Pectinesterase inhibitor domain-containing protein</fullName>
    </recommendedName>
</protein>
<dbReference type="EMBL" id="QEFC01000310">
    <property type="protein sequence ID" value="KAE9464986.1"/>
    <property type="molecule type" value="Genomic_DNA"/>
</dbReference>
<feature type="domain" description="Pectinesterase inhibitor" evidence="3">
    <location>
        <begin position="32"/>
        <end position="188"/>
    </location>
</feature>
<sequence length="198" mass="21303">MEGSSTCHFLTTLLFLSIFTSYINSTSATGQTNTEFIRTSCSTTSYPRLCVTSLSSHASAIQTSPKLLAHTALSVTLNNTQSTSAMMLKLAQTHGLKPREVGAMRDCIEEMGDSVDLLRKSFGEMSQIKGSNFELMMSDIQTWVSAALTDDDTCSDGFAGNGMNGNMKNIVRGRIVNIAHLTSNALALINNYATSVHG</sequence>
<keyword evidence="5" id="KW-1185">Reference proteome</keyword>
<dbReference type="AlphaFoldDB" id="A0A6A4LVD8"/>
<dbReference type="InterPro" id="IPR006501">
    <property type="entry name" value="Pectinesterase_inhib_dom"/>
</dbReference>
<evidence type="ECO:0000313" key="4">
    <source>
        <dbReference type="EMBL" id="KAE9464986.1"/>
    </source>
</evidence>
<dbReference type="SMART" id="SM00856">
    <property type="entry name" value="PMEI"/>
    <property type="match status" value="1"/>
</dbReference>
<dbReference type="OrthoDB" id="1430376at2759"/>
<dbReference type="PANTHER" id="PTHR31080">
    <property type="entry name" value="PECTINESTERASE INHIBITOR-LIKE"/>
    <property type="match status" value="1"/>
</dbReference>
<dbReference type="SUPFAM" id="SSF101148">
    <property type="entry name" value="Plant invertase/pectin methylesterase inhibitor"/>
    <property type="match status" value="1"/>
</dbReference>
<dbReference type="CDD" id="cd15798">
    <property type="entry name" value="PMEI-like_3"/>
    <property type="match status" value="1"/>
</dbReference>
<dbReference type="InterPro" id="IPR035513">
    <property type="entry name" value="Invertase/methylesterase_inhib"/>
</dbReference>
<dbReference type="GO" id="GO:0046910">
    <property type="term" value="F:pectinesterase inhibitor activity"/>
    <property type="evidence" value="ECO:0007669"/>
    <property type="project" value="UniProtKB-ARBA"/>
</dbReference>
<accession>A0A6A4LVD8</accession>
<feature type="non-terminal residue" evidence="4">
    <location>
        <position position="1"/>
    </location>
</feature>
<evidence type="ECO:0000313" key="5">
    <source>
        <dbReference type="Proteomes" id="UP000428333"/>
    </source>
</evidence>
<dbReference type="Gene3D" id="1.20.140.40">
    <property type="entry name" value="Invertase/pectin methylesterase inhibitor family protein"/>
    <property type="match status" value="1"/>
</dbReference>
<dbReference type="NCBIfam" id="TIGR01614">
    <property type="entry name" value="PME_inhib"/>
    <property type="match status" value="1"/>
</dbReference>
<dbReference type="Pfam" id="PF04043">
    <property type="entry name" value="PMEI"/>
    <property type="match status" value="1"/>
</dbReference>
<evidence type="ECO:0000256" key="2">
    <source>
        <dbReference type="SAM" id="SignalP"/>
    </source>
</evidence>
<evidence type="ECO:0000259" key="3">
    <source>
        <dbReference type="SMART" id="SM00856"/>
    </source>
</evidence>
<dbReference type="FunFam" id="1.20.140.40:FF:000005">
    <property type="entry name" value="Pectin methylesterase inhibitor 1"/>
    <property type="match status" value="1"/>
</dbReference>
<feature type="chain" id="PRO_5025561931" description="Pectinesterase inhibitor domain-containing protein" evidence="2">
    <location>
        <begin position="29"/>
        <end position="198"/>
    </location>
</feature>